<organism evidence="10 11">
    <name type="scientific">Zalerion maritima</name>
    <dbReference type="NCBI Taxonomy" id="339359"/>
    <lineage>
        <taxon>Eukaryota</taxon>
        <taxon>Fungi</taxon>
        <taxon>Dikarya</taxon>
        <taxon>Ascomycota</taxon>
        <taxon>Pezizomycotina</taxon>
        <taxon>Sordariomycetes</taxon>
        <taxon>Lulworthiomycetidae</taxon>
        <taxon>Lulworthiales</taxon>
        <taxon>Lulworthiaceae</taxon>
        <taxon>Zalerion</taxon>
    </lineage>
</organism>
<dbReference type="GO" id="GO:0046656">
    <property type="term" value="P:folic acid biosynthetic process"/>
    <property type="evidence" value="ECO:0007669"/>
    <property type="project" value="UniProtKB-KW"/>
</dbReference>
<comment type="catalytic activity">
    <reaction evidence="1">
        <text>7,8-dihydroneopterin = 6-hydroxymethyl-7,8-dihydropterin + glycolaldehyde</text>
        <dbReference type="Rhea" id="RHEA:10540"/>
        <dbReference type="ChEBI" id="CHEBI:17001"/>
        <dbReference type="ChEBI" id="CHEBI:17071"/>
        <dbReference type="ChEBI" id="CHEBI:44841"/>
        <dbReference type="EC" id="4.1.2.25"/>
    </reaction>
</comment>
<feature type="compositionally biased region" description="Low complexity" evidence="8">
    <location>
        <begin position="154"/>
        <end position="164"/>
    </location>
</feature>
<name>A0AAD5WT19_9PEZI</name>
<reference evidence="10" key="1">
    <citation type="submission" date="2022-07" db="EMBL/GenBank/DDBJ databases">
        <title>Draft genome sequence of Zalerion maritima ATCC 34329, a (micro)plastics degrading marine fungus.</title>
        <authorList>
            <person name="Paco A."/>
            <person name="Goncalves M.F.M."/>
            <person name="Rocha-Santos T.A.P."/>
            <person name="Alves A."/>
        </authorList>
    </citation>
    <scope>NUCLEOTIDE SEQUENCE</scope>
    <source>
        <strain evidence="10">ATCC 34329</strain>
    </source>
</reference>
<evidence type="ECO:0000256" key="4">
    <source>
        <dbReference type="ARBA" id="ARBA00013043"/>
    </source>
</evidence>
<dbReference type="Proteomes" id="UP001201980">
    <property type="component" value="Unassembled WGS sequence"/>
</dbReference>
<dbReference type="Pfam" id="PF02152">
    <property type="entry name" value="FolB"/>
    <property type="match status" value="1"/>
</dbReference>
<evidence type="ECO:0000313" key="11">
    <source>
        <dbReference type="Proteomes" id="UP001201980"/>
    </source>
</evidence>
<keyword evidence="6" id="KW-0456">Lyase</keyword>
<dbReference type="Gene3D" id="3.30.1130.10">
    <property type="match status" value="2"/>
</dbReference>
<feature type="compositionally biased region" description="Low complexity" evidence="8">
    <location>
        <begin position="121"/>
        <end position="142"/>
    </location>
</feature>
<dbReference type="GO" id="GO:0004150">
    <property type="term" value="F:dihydroneopterin aldolase activity"/>
    <property type="evidence" value="ECO:0007669"/>
    <property type="project" value="UniProtKB-EC"/>
</dbReference>
<comment type="similarity">
    <text evidence="3">Belongs to the DHNA family.</text>
</comment>
<dbReference type="SUPFAM" id="SSF55620">
    <property type="entry name" value="Tetrahydrobiopterin biosynthesis enzymes-like"/>
    <property type="match status" value="1"/>
</dbReference>
<evidence type="ECO:0000259" key="9">
    <source>
        <dbReference type="SMART" id="SM00905"/>
    </source>
</evidence>
<gene>
    <name evidence="10" type="ORF">MKZ38_009303</name>
</gene>
<dbReference type="InterPro" id="IPR006157">
    <property type="entry name" value="FolB_dom"/>
</dbReference>
<evidence type="ECO:0000256" key="3">
    <source>
        <dbReference type="ARBA" id="ARBA00005708"/>
    </source>
</evidence>
<dbReference type="EC" id="4.1.2.25" evidence="4"/>
<sequence length="342" mass="37086">MPQSPPPLRPLLIPPPSSQVHLRNLRATTIHAHDAWNRSRKPQPLLISISIGLSQPFSTSSAPGDVVDSSTVHYGHLAKGVSSWMDEYESPPLSKAPGGGTVGMIMEHLFAHLTGLKLPSSSSSWPSSSQAQLRPRPQAQPQTEALPQDQDGEQQQQQQQQQQQPLNTIATADLEHLPPFLTLSRLHSLAITLSLPKASLLGSRGVFLTTTAVFDPSASGAPSLINSQLAVRGIQMPTLIGVNANERTAKQVLIADVEIENFRLESGDVYVDVERVVSEMMEQSSFETLEALGTLLAEKVISYVPPLDKRSGRDIGWQVKISLEKPMAVPLADAPIVEVIVR</sequence>
<dbReference type="EMBL" id="JAKWBI020000070">
    <property type="protein sequence ID" value="KAJ2903827.1"/>
    <property type="molecule type" value="Genomic_DNA"/>
</dbReference>
<evidence type="ECO:0000256" key="2">
    <source>
        <dbReference type="ARBA" id="ARBA00005013"/>
    </source>
</evidence>
<evidence type="ECO:0000256" key="5">
    <source>
        <dbReference type="ARBA" id="ARBA00022909"/>
    </source>
</evidence>
<proteinExistence type="inferred from homology"/>
<dbReference type="PANTHER" id="PTHR42844">
    <property type="entry name" value="DIHYDRONEOPTERIN ALDOLASE 1-RELATED"/>
    <property type="match status" value="1"/>
</dbReference>
<keyword evidence="11" id="KW-1185">Reference proteome</keyword>
<feature type="region of interest" description="Disordered" evidence="8">
    <location>
        <begin position="121"/>
        <end position="165"/>
    </location>
</feature>
<accession>A0AAD5WT19</accession>
<dbReference type="GO" id="GO:0005737">
    <property type="term" value="C:cytoplasm"/>
    <property type="evidence" value="ECO:0007669"/>
    <property type="project" value="TreeGrafter"/>
</dbReference>
<dbReference type="PANTHER" id="PTHR42844:SF1">
    <property type="entry name" value="DIHYDRONEOPTERIN ALDOLASE 1-RELATED"/>
    <property type="match status" value="1"/>
</dbReference>
<feature type="domain" description="Dihydroneopterin aldolase/epimerase" evidence="9">
    <location>
        <begin position="229"/>
        <end position="341"/>
    </location>
</feature>
<comment type="caution">
    <text evidence="10">The sequence shown here is derived from an EMBL/GenBank/DDBJ whole genome shotgun (WGS) entry which is preliminary data.</text>
</comment>
<dbReference type="SMART" id="SM00905">
    <property type="entry name" value="FolB"/>
    <property type="match status" value="1"/>
</dbReference>
<dbReference type="InterPro" id="IPR043133">
    <property type="entry name" value="GTP-CH-I_C/QueF"/>
</dbReference>
<evidence type="ECO:0000256" key="1">
    <source>
        <dbReference type="ARBA" id="ARBA00001353"/>
    </source>
</evidence>
<keyword evidence="5" id="KW-0289">Folate biosynthesis</keyword>
<dbReference type="InterPro" id="IPR006156">
    <property type="entry name" value="Dihydroneopterin_aldolase"/>
</dbReference>
<evidence type="ECO:0000256" key="8">
    <source>
        <dbReference type="SAM" id="MobiDB-lite"/>
    </source>
</evidence>
<evidence type="ECO:0000256" key="6">
    <source>
        <dbReference type="ARBA" id="ARBA00023239"/>
    </source>
</evidence>
<dbReference type="AlphaFoldDB" id="A0AAD5WT19"/>
<protein>
    <recommendedName>
        <fullName evidence="4">dihydroneopterin aldolase</fullName>
        <ecNumber evidence="4">4.1.2.25</ecNumber>
    </recommendedName>
    <alternativeName>
        <fullName evidence="7">7,8-dihydroneopterin aldolase</fullName>
    </alternativeName>
</protein>
<evidence type="ECO:0000256" key="7">
    <source>
        <dbReference type="ARBA" id="ARBA00032903"/>
    </source>
</evidence>
<comment type="pathway">
    <text evidence="2">Cofactor biosynthesis; tetrahydrofolate biosynthesis; 2-amino-4-hydroxy-6-hydroxymethyl-7,8-dihydropteridine diphosphate from 7,8-dihydroneopterin triphosphate: step 3/4.</text>
</comment>
<evidence type="ECO:0000313" key="10">
    <source>
        <dbReference type="EMBL" id="KAJ2903827.1"/>
    </source>
</evidence>